<evidence type="ECO:0000256" key="1">
    <source>
        <dbReference type="ARBA" id="ARBA00023125"/>
    </source>
</evidence>
<dbReference type="RefSeq" id="WP_083167469.1">
    <property type="nucleotide sequence ID" value="NZ_MVHF01000035.1"/>
</dbReference>
<name>A0A1X0AIU5_9MYCO</name>
<dbReference type="PROSITE" id="PS50943">
    <property type="entry name" value="HTH_CROC1"/>
    <property type="match status" value="1"/>
</dbReference>
<feature type="region of interest" description="Disordered" evidence="2">
    <location>
        <begin position="120"/>
        <end position="157"/>
    </location>
</feature>
<comment type="caution">
    <text evidence="4">The sequence shown here is derived from an EMBL/GenBank/DDBJ whole genome shotgun (WGS) entry which is preliminary data.</text>
</comment>
<keyword evidence="1" id="KW-0238">DNA-binding</keyword>
<evidence type="ECO:0000313" key="4">
    <source>
        <dbReference type="EMBL" id="ORA29758.1"/>
    </source>
</evidence>
<organism evidence="4 5">
    <name type="scientific">Mycobacterium aquaticum</name>
    <dbReference type="NCBI Taxonomy" id="1927124"/>
    <lineage>
        <taxon>Bacteria</taxon>
        <taxon>Bacillati</taxon>
        <taxon>Actinomycetota</taxon>
        <taxon>Actinomycetes</taxon>
        <taxon>Mycobacteriales</taxon>
        <taxon>Mycobacteriaceae</taxon>
        <taxon>Mycobacterium</taxon>
    </lineage>
</organism>
<reference evidence="4 5" key="1">
    <citation type="submission" date="2017-02" db="EMBL/GenBank/DDBJ databases">
        <title>The new phylogeny of genus Mycobacterium.</title>
        <authorList>
            <person name="Tortoli E."/>
            <person name="Trovato A."/>
            <person name="Cirillo D.M."/>
        </authorList>
    </citation>
    <scope>NUCLEOTIDE SEQUENCE [LARGE SCALE GENOMIC DNA]</scope>
    <source>
        <strain evidence="4 5">RW6</strain>
    </source>
</reference>
<dbReference type="AlphaFoldDB" id="A0A1X0AIU5"/>
<sequence length="157" mass="16765">MSQDENLAAVVSNAASDIGSFIRSQREAAQVSVRQLAEKAGVSNPYLSQIERGLRKPSADVLKEIAKALRVSAEVLYLRAGILEPTEGNRVRDAIVGDTAITERQKQVLLDIYTSFCQQNEGSEDTAEAAPAPASQESVPETPPETPQTPPSSTASI</sequence>
<keyword evidence="5" id="KW-1185">Reference proteome</keyword>
<dbReference type="PANTHER" id="PTHR46797">
    <property type="entry name" value="HTH-TYPE TRANSCRIPTIONAL REGULATOR"/>
    <property type="match status" value="1"/>
</dbReference>
<feature type="compositionally biased region" description="Pro residues" evidence="2">
    <location>
        <begin position="141"/>
        <end position="150"/>
    </location>
</feature>
<evidence type="ECO:0000256" key="2">
    <source>
        <dbReference type="SAM" id="MobiDB-lite"/>
    </source>
</evidence>
<dbReference type="GO" id="GO:0003700">
    <property type="term" value="F:DNA-binding transcription factor activity"/>
    <property type="evidence" value="ECO:0007669"/>
    <property type="project" value="TreeGrafter"/>
</dbReference>
<dbReference type="Proteomes" id="UP000192448">
    <property type="component" value="Unassembled WGS sequence"/>
</dbReference>
<dbReference type="PANTHER" id="PTHR46797:SF1">
    <property type="entry name" value="METHYLPHOSPHONATE SYNTHASE"/>
    <property type="match status" value="1"/>
</dbReference>
<dbReference type="GO" id="GO:0003677">
    <property type="term" value="F:DNA binding"/>
    <property type="evidence" value="ECO:0007669"/>
    <property type="project" value="UniProtKB-KW"/>
</dbReference>
<dbReference type="InterPro" id="IPR050807">
    <property type="entry name" value="TransReg_Diox_bact_type"/>
</dbReference>
<dbReference type="Pfam" id="PF01381">
    <property type="entry name" value="HTH_3"/>
    <property type="match status" value="1"/>
</dbReference>
<dbReference type="SUPFAM" id="SSF47413">
    <property type="entry name" value="lambda repressor-like DNA-binding domains"/>
    <property type="match status" value="1"/>
</dbReference>
<dbReference type="GO" id="GO:0005829">
    <property type="term" value="C:cytosol"/>
    <property type="evidence" value="ECO:0007669"/>
    <property type="project" value="TreeGrafter"/>
</dbReference>
<dbReference type="CDD" id="cd00093">
    <property type="entry name" value="HTH_XRE"/>
    <property type="match status" value="1"/>
</dbReference>
<dbReference type="InterPro" id="IPR010982">
    <property type="entry name" value="Lambda_DNA-bd_dom_sf"/>
</dbReference>
<dbReference type="STRING" id="1927124.BST13_26885"/>
<dbReference type="SMART" id="SM00530">
    <property type="entry name" value="HTH_XRE"/>
    <property type="match status" value="1"/>
</dbReference>
<dbReference type="InterPro" id="IPR001387">
    <property type="entry name" value="Cro/C1-type_HTH"/>
</dbReference>
<protein>
    <submittedName>
        <fullName evidence="4">Transcriptional regulator</fullName>
    </submittedName>
</protein>
<dbReference type="OrthoDB" id="70105at2"/>
<dbReference type="Gene3D" id="1.10.260.40">
    <property type="entry name" value="lambda repressor-like DNA-binding domains"/>
    <property type="match status" value="1"/>
</dbReference>
<evidence type="ECO:0000259" key="3">
    <source>
        <dbReference type="PROSITE" id="PS50943"/>
    </source>
</evidence>
<feature type="compositionally biased region" description="Low complexity" evidence="2">
    <location>
        <begin position="128"/>
        <end position="140"/>
    </location>
</feature>
<feature type="domain" description="HTH cro/C1-type" evidence="3">
    <location>
        <begin position="22"/>
        <end position="76"/>
    </location>
</feature>
<proteinExistence type="predicted"/>
<gene>
    <name evidence="4" type="ORF">BST13_26885</name>
</gene>
<evidence type="ECO:0000313" key="5">
    <source>
        <dbReference type="Proteomes" id="UP000192448"/>
    </source>
</evidence>
<accession>A0A1X0AIU5</accession>
<dbReference type="EMBL" id="MVHF01000035">
    <property type="protein sequence ID" value="ORA29758.1"/>
    <property type="molecule type" value="Genomic_DNA"/>
</dbReference>